<sequence>MGLYSLYSLIASQCLRDMEELANSNIADHIAVEQRCRIDCDCGSLRRGDDGLMIGLFSFITKGIMMDSGRASTTRVALVVGSARAARNAIAKLRIGVVSVSSLGLASMEDERWAAARVAETFSDTMLISVE</sequence>
<organism evidence="1 2">
    <name type="scientific">Stephania cephalantha</name>
    <dbReference type="NCBI Taxonomy" id="152367"/>
    <lineage>
        <taxon>Eukaryota</taxon>
        <taxon>Viridiplantae</taxon>
        <taxon>Streptophyta</taxon>
        <taxon>Embryophyta</taxon>
        <taxon>Tracheophyta</taxon>
        <taxon>Spermatophyta</taxon>
        <taxon>Magnoliopsida</taxon>
        <taxon>Ranunculales</taxon>
        <taxon>Menispermaceae</taxon>
        <taxon>Menispermoideae</taxon>
        <taxon>Cissampelideae</taxon>
        <taxon>Stephania</taxon>
    </lineage>
</organism>
<accession>A0AAP0Q3D9</accession>
<gene>
    <name evidence="1" type="ORF">Scep_001473</name>
</gene>
<keyword evidence="2" id="KW-1185">Reference proteome</keyword>
<protein>
    <submittedName>
        <fullName evidence="1">Uncharacterized protein</fullName>
    </submittedName>
</protein>
<name>A0AAP0Q3D9_9MAGN</name>
<evidence type="ECO:0000313" key="2">
    <source>
        <dbReference type="Proteomes" id="UP001419268"/>
    </source>
</evidence>
<comment type="caution">
    <text evidence="1">The sequence shown here is derived from an EMBL/GenBank/DDBJ whole genome shotgun (WGS) entry which is preliminary data.</text>
</comment>
<reference evidence="1 2" key="1">
    <citation type="submission" date="2024-01" db="EMBL/GenBank/DDBJ databases">
        <title>Genome assemblies of Stephania.</title>
        <authorList>
            <person name="Yang L."/>
        </authorList>
    </citation>
    <scope>NUCLEOTIDE SEQUENCE [LARGE SCALE GENOMIC DNA]</scope>
    <source>
        <strain evidence="1">JXDWG</strain>
        <tissue evidence="1">Leaf</tissue>
    </source>
</reference>
<evidence type="ECO:0000313" key="1">
    <source>
        <dbReference type="EMBL" id="KAK9166282.1"/>
    </source>
</evidence>
<proteinExistence type="predicted"/>
<dbReference type="AlphaFoldDB" id="A0AAP0Q3D9"/>
<dbReference type="EMBL" id="JBBNAG010000001">
    <property type="protein sequence ID" value="KAK9166282.1"/>
    <property type="molecule type" value="Genomic_DNA"/>
</dbReference>
<dbReference type="Proteomes" id="UP001419268">
    <property type="component" value="Unassembled WGS sequence"/>
</dbReference>